<name>D2HDB3_AILME</name>
<dbReference type="InterPro" id="IPR031747">
    <property type="entry name" value="TMEM232"/>
</dbReference>
<reference evidence="1" key="1">
    <citation type="journal article" date="2010" name="Nature">
        <title>The sequence and de novo assembly of the giant panda genome.</title>
        <authorList>
            <person name="Li R."/>
            <person name="Fan W."/>
            <person name="Tian G."/>
            <person name="Zhu H."/>
            <person name="He L."/>
            <person name="Cai J."/>
            <person name="Huang Q."/>
            <person name="Cai Q."/>
            <person name="Li B."/>
            <person name="Bai Y."/>
            <person name="Zhang Z."/>
            <person name="Zhang Y."/>
            <person name="Wang W."/>
            <person name="Li J."/>
            <person name="Wei F."/>
            <person name="Li H."/>
            <person name="Jian M."/>
            <person name="Li J."/>
            <person name="Zhang Z."/>
            <person name="Nielsen R."/>
            <person name="Li D."/>
            <person name="Gu W."/>
            <person name="Yang Z."/>
            <person name="Xuan Z."/>
            <person name="Ryder O.A."/>
            <person name="Leung F.C."/>
            <person name="Zhou Y."/>
            <person name="Cao J."/>
            <person name="Sun X."/>
            <person name="Fu Y."/>
            <person name="Fang X."/>
            <person name="Guo X."/>
            <person name="Wang B."/>
            <person name="Hou R."/>
            <person name="Shen F."/>
            <person name="Mu B."/>
            <person name="Ni P."/>
            <person name="Lin R."/>
            <person name="Qian W."/>
            <person name="Wang G."/>
            <person name="Yu C."/>
            <person name="Nie W."/>
            <person name="Wang J."/>
            <person name="Wu Z."/>
            <person name="Liang H."/>
            <person name="Min J."/>
            <person name="Wu Q."/>
            <person name="Cheng S."/>
            <person name="Ruan J."/>
            <person name="Wang M."/>
            <person name="Shi Z."/>
            <person name="Wen M."/>
            <person name="Liu B."/>
            <person name="Ren X."/>
            <person name="Zheng H."/>
            <person name="Dong D."/>
            <person name="Cook K."/>
            <person name="Shan G."/>
            <person name="Zhang H."/>
            <person name="Kosiol C."/>
            <person name="Xie X."/>
            <person name="Lu Z."/>
            <person name="Zheng H."/>
            <person name="Li Y."/>
            <person name="Steiner C.C."/>
            <person name="Lam T.T."/>
            <person name="Lin S."/>
            <person name="Zhang Q."/>
            <person name="Li G."/>
            <person name="Tian J."/>
            <person name="Gong T."/>
            <person name="Liu H."/>
            <person name="Zhang D."/>
            <person name="Fang L."/>
            <person name="Ye C."/>
            <person name="Zhang J."/>
            <person name="Hu W."/>
            <person name="Xu A."/>
            <person name="Ren Y."/>
            <person name="Zhang G."/>
            <person name="Bruford M.W."/>
            <person name="Li Q."/>
            <person name="Ma L."/>
            <person name="Guo Y."/>
            <person name="An N."/>
            <person name="Hu Y."/>
            <person name="Zheng Y."/>
            <person name="Shi Y."/>
            <person name="Li Z."/>
            <person name="Liu Q."/>
            <person name="Chen Y."/>
            <person name="Zhao J."/>
            <person name="Qu N."/>
            <person name="Zhao S."/>
            <person name="Tian F."/>
            <person name="Wang X."/>
            <person name="Wang H."/>
            <person name="Xu L."/>
            <person name="Liu X."/>
            <person name="Vinar T."/>
            <person name="Wang Y."/>
            <person name="Lam T.W."/>
            <person name="Yiu S.M."/>
            <person name="Liu S."/>
            <person name="Zhang H."/>
            <person name="Li D."/>
            <person name="Huang Y."/>
            <person name="Wang X."/>
            <person name="Yang G."/>
            <person name="Jiang Z."/>
            <person name="Wang J."/>
            <person name="Qin N."/>
            <person name="Li L."/>
            <person name="Li J."/>
            <person name="Bolund L."/>
            <person name="Kristiansen K."/>
            <person name="Wong G.K."/>
            <person name="Olson M."/>
            <person name="Zhang X."/>
            <person name="Li S."/>
            <person name="Yang H."/>
            <person name="Wang J."/>
            <person name="Wang J."/>
        </authorList>
    </citation>
    <scope>NUCLEOTIDE SEQUENCE [LARGE SCALE GENOMIC DNA]</scope>
</reference>
<sequence length="52" mass="6644">QWQEELKIRQKEDAICEAQERKDRELEEKNHFREIMKRREEKLQKQTKPYEL</sequence>
<feature type="non-terminal residue" evidence="1">
    <location>
        <position position="52"/>
    </location>
</feature>
<protein>
    <submittedName>
        <fullName evidence="1">Uncharacterized protein</fullName>
    </submittedName>
</protein>
<dbReference type="PANTHER" id="PTHR28651:SF1">
    <property type="entry name" value="TRANSMEMBRANE PROTEIN 232"/>
    <property type="match status" value="1"/>
</dbReference>
<accession>D2HDB3</accession>
<dbReference type="AlphaFoldDB" id="D2HDB3"/>
<gene>
    <name evidence="1" type="ORF">PANDA_008667</name>
</gene>
<proteinExistence type="predicted"/>
<dbReference type="EMBL" id="GL192710">
    <property type="protein sequence ID" value="EFB14868.1"/>
    <property type="molecule type" value="Genomic_DNA"/>
</dbReference>
<organism evidence="1">
    <name type="scientific">Ailuropoda melanoleuca</name>
    <name type="common">Giant panda</name>
    <dbReference type="NCBI Taxonomy" id="9646"/>
    <lineage>
        <taxon>Eukaryota</taxon>
        <taxon>Metazoa</taxon>
        <taxon>Chordata</taxon>
        <taxon>Craniata</taxon>
        <taxon>Vertebrata</taxon>
        <taxon>Euteleostomi</taxon>
        <taxon>Mammalia</taxon>
        <taxon>Eutheria</taxon>
        <taxon>Laurasiatheria</taxon>
        <taxon>Carnivora</taxon>
        <taxon>Caniformia</taxon>
        <taxon>Ursidae</taxon>
        <taxon>Ailuropoda</taxon>
    </lineage>
</organism>
<dbReference type="PANTHER" id="PTHR28651">
    <property type="entry name" value="TRANSMEMBRANE PROTEIN 232"/>
    <property type="match status" value="1"/>
</dbReference>
<evidence type="ECO:0000313" key="1">
    <source>
        <dbReference type="EMBL" id="EFB14868.1"/>
    </source>
</evidence>
<feature type="non-terminal residue" evidence="1">
    <location>
        <position position="1"/>
    </location>
</feature>
<dbReference type="InParanoid" id="D2HDB3"/>